<evidence type="ECO:0000256" key="3">
    <source>
        <dbReference type="ARBA" id="ARBA00022679"/>
    </source>
</evidence>
<dbReference type="InterPro" id="IPR030846">
    <property type="entry name" value="DnaG_bac"/>
</dbReference>
<evidence type="ECO:0000256" key="11">
    <source>
        <dbReference type="ARBA" id="ARBA00023163"/>
    </source>
</evidence>
<accession>A0ABN0MZ15</accession>
<keyword evidence="9" id="KW-0460">Magnesium</keyword>
<evidence type="ECO:0000313" key="15">
    <source>
        <dbReference type="EMBL" id="EQM62514.1"/>
    </source>
</evidence>
<dbReference type="HAMAP" id="MF_00974">
    <property type="entry name" value="DNA_primase_DnaG"/>
    <property type="match status" value="1"/>
</dbReference>
<dbReference type="EC" id="2.7.7.101" evidence="12"/>
<keyword evidence="4 12" id="KW-0548">Nucleotidyltransferase</keyword>
<keyword evidence="16" id="KW-1185">Reference proteome</keyword>
<organism evidence="15 16">
    <name type="scientific">Chlamydia ibidis 10-1398/6</name>
    <dbReference type="NCBI Taxonomy" id="1046581"/>
    <lineage>
        <taxon>Bacteria</taxon>
        <taxon>Pseudomonadati</taxon>
        <taxon>Chlamydiota</taxon>
        <taxon>Chlamydiia</taxon>
        <taxon>Chlamydiales</taxon>
        <taxon>Chlamydiaceae</taxon>
        <taxon>Chlamydia/Chlamydophila group</taxon>
        <taxon>Chlamydia</taxon>
    </lineage>
</organism>
<evidence type="ECO:0000256" key="10">
    <source>
        <dbReference type="ARBA" id="ARBA00023125"/>
    </source>
</evidence>
<comment type="similarity">
    <text evidence="12 13">Belongs to the DnaG primase family.</text>
</comment>
<evidence type="ECO:0000256" key="6">
    <source>
        <dbReference type="ARBA" id="ARBA00022723"/>
    </source>
</evidence>
<dbReference type="SUPFAM" id="SSF57783">
    <property type="entry name" value="Zinc beta-ribbon"/>
    <property type="match status" value="1"/>
</dbReference>
<reference evidence="15 16" key="1">
    <citation type="submission" date="2013-07" db="EMBL/GenBank/DDBJ databases">
        <title>Isolation of a new Chlamydia species from the feral Sacred Ibis (Threskiornis aethiopicus): Chlamydia ibidis.</title>
        <authorList>
            <person name="Vorimore F."/>
            <person name="Hsia R.-C."/>
            <person name="Huot-Creasy H."/>
            <person name="Bastian S."/>
            <person name="Deruyter L."/>
            <person name="Passet A."/>
            <person name="Sachse K."/>
            <person name="Bavoil P."/>
            <person name="Myers G."/>
            <person name="Laroucau K."/>
        </authorList>
    </citation>
    <scope>NUCLEOTIDE SEQUENCE [LARGE SCALE GENOMIC DNA]</scope>
    <source>
        <strain evidence="15 16">10-1398/6</strain>
    </source>
</reference>
<dbReference type="RefSeq" id="WP_020370532.1">
    <property type="nucleotide sequence ID" value="NZ_APJW01000003.1"/>
</dbReference>
<keyword evidence="11 12" id="KW-0804">Transcription</keyword>
<evidence type="ECO:0000256" key="5">
    <source>
        <dbReference type="ARBA" id="ARBA00022705"/>
    </source>
</evidence>
<dbReference type="Pfam" id="PF08275">
    <property type="entry name" value="DNAG_N"/>
    <property type="match status" value="1"/>
</dbReference>
<dbReference type="InterPro" id="IPR006295">
    <property type="entry name" value="DNA_primase_DnaG"/>
</dbReference>
<dbReference type="Proteomes" id="UP000016064">
    <property type="component" value="Unassembled WGS sequence"/>
</dbReference>
<dbReference type="PIRSF" id="PIRSF002811">
    <property type="entry name" value="DnaG"/>
    <property type="match status" value="1"/>
</dbReference>
<feature type="domain" description="Toprim" evidence="14">
    <location>
        <begin position="253"/>
        <end position="335"/>
    </location>
</feature>
<dbReference type="Gene3D" id="3.40.1360.10">
    <property type="match status" value="1"/>
</dbReference>
<dbReference type="SMART" id="SM00400">
    <property type="entry name" value="ZnF_CHCC"/>
    <property type="match status" value="1"/>
</dbReference>
<dbReference type="EMBL" id="APJW01000003">
    <property type="protein sequence ID" value="EQM62514.1"/>
    <property type="molecule type" value="Genomic_DNA"/>
</dbReference>
<dbReference type="InterPro" id="IPR013264">
    <property type="entry name" value="DNAG_N"/>
</dbReference>
<feature type="zinc finger region" description="CHC2-type" evidence="12">
    <location>
        <begin position="37"/>
        <end position="61"/>
    </location>
</feature>
<name>A0ABN0MZ15_9CHLA</name>
<dbReference type="PANTHER" id="PTHR30313:SF2">
    <property type="entry name" value="DNA PRIMASE"/>
    <property type="match status" value="1"/>
</dbReference>
<keyword evidence="1 12" id="KW-0240">DNA-directed RNA polymerase</keyword>
<proteinExistence type="inferred from homology"/>
<comment type="cofactor">
    <cofactor evidence="12 13">
        <name>Zn(2+)</name>
        <dbReference type="ChEBI" id="CHEBI:29105"/>
    </cofactor>
    <text evidence="12 13">Binds 1 zinc ion per monomer.</text>
</comment>
<comment type="caution">
    <text evidence="15">The sequence shown here is derived from an EMBL/GenBank/DDBJ whole genome shotgun (WGS) entry which is preliminary data.</text>
</comment>
<evidence type="ECO:0000256" key="1">
    <source>
        <dbReference type="ARBA" id="ARBA00022478"/>
    </source>
</evidence>
<dbReference type="InterPro" id="IPR006171">
    <property type="entry name" value="TOPRIM_dom"/>
</dbReference>
<keyword evidence="2 12" id="KW-0639">Primosome</keyword>
<dbReference type="GO" id="GO:0016779">
    <property type="term" value="F:nucleotidyltransferase activity"/>
    <property type="evidence" value="ECO:0007669"/>
    <property type="project" value="UniProtKB-KW"/>
</dbReference>
<evidence type="ECO:0000256" key="2">
    <source>
        <dbReference type="ARBA" id="ARBA00022515"/>
    </source>
</evidence>
<evidence type="ECO:0000313" key="16">
    <source>
        <dbReference type="Proteomes" id="UP000016064"/>
    </source>
</evidence>
<keyword evidence="6 12" id="KW-0479">Metal-binding</keyword>
<dbReference type="InterPro" id="IPR050219">
    <property type="entry name" value="DnaG_primase"/>
</dbReference>
<dbReference type="Pfam" id="PF01807">
    <property type="entry name" value="Zn_ribbon_DnaG"/>
    <property type="match status" value="1"/>
</dbReference>
<dbReference type="SMART" id="SM00493">
    <property type="entry name" value="TOPRIM"/>
    <property type="match status" value="1"/>
</dbReference>
<keyword evidence="7 12" id="KW-0863">Zinc-finger</keyword>
<keyword evidence="10 12" id="KW-0238">DNA-binding</keyword>
<dbReference type="Gene3D" id="3.90.980.10">
    <property type="entry name" value="DNA primase, catalytic core, N-terminal domain"/>
    <property type="match status" value="1"/>
</dbReference>
<dbReference type="Gene3D" id="3.90.580.10">
    <property type="entry name" value="Zinc finger, CHC2-type domain"/>
    <property type="match status" value="1"/>
</dbReference>
<evidence type="ECO:0000256" key="8">
    <source>
        <dbReference type="ARBA" id="ARBA00022833"/>
    </source>
</evidence>
<dbReference type="InterPro" id="IPR036977">
    <property type="entry name" value="DNA_primase_Znf_CHC2"/>
</dbReference>
<dbReference type="SUPFAM" id="SSF56731">
    <property type="entry name" value="DNA primase core"/>
    <property type="match status" value="1"/>
</dbReference>
<comment type="function">
    <text evidence="12 13">RNA polymerase that catalyzes the synthesis of short RNA molecules used as primers for DNA polymerase during DNA replication.</text>
</comment>
<gene>
    <name evidence="12 15" type="primary">dnaG</name>
    <name evidence="15" type="ORF">H359_0925</name>
</gene>
<dbReference type="PANTHER" id="PTHR30313">
    <property type="entry name" value="DNA PRIMASE"/>
    <property type="match status" value="1"/>
</dbReference>
<evidence type="ECO:0000256" key="4">
    <source>
        <dbReference type="ARBA" id="ARBA00022695"/>
    </source>
</evidence>
<evidence type="ECO:0000256" key="7">
    <source>
        <dbReference type="ARBA" id="ARBA00022771"/>
    </source>
</evidence>
<evidence type="ECO:0000256" key="13">
    <source>
        <dbReference type="PIRNR" id="PIRNR002811"/>
    </source>
</evidence>
<dbReference type="InterPro" id="IPR037068">
    <property type="entry name" value="DNA_primase_core_N_sf"/>
</dbReference>
<evidence type="ECO:0000256" key="9">
    <source>
        <dbReference type="ARBA" id="ARBA00022842"/>
    </source>
</evidence>
<comment type="domain">
    <text evidence="12">Contains an N-terminal zinc-binding domain, a central core domain that contains the primase activity, and a C-terminal DnaB-binding domain.</text>
</comment>
<dbReference type="Pfam" id="PF13155">
    <property type="entry name" value="Toprim_2"/>
    <property type="match status" value="1"/>
</dbReference>
<keyword evidence="3 12" id="KW-0808">Transferase</keyword>
<dbReference type="NCBIfam" id="TIGR01391">
    <property type="entry name" value="dnaG"/>
    <property type="match status" value="1"/>
</dbReference>
<dbReference type="InterPro" id="IPR002694">
    <property type="entry name" value="Znf_CHC2"/>
</dbReference>
<evidence type="ECO:0000259" key="14">
    <source>
        <dbReference type="PROSITE" id="PS50880"/>
    </source>
</evidence>
<dbReference type="InterPro" id="IPR034151">
    <property type="entry name" value="TOPRIM_DnaG_bac"/>
</dbReference>
<evidence type="ECO:0000256" key="12">
    <source>
        <dbReference type="HAMAP-Rule" id="MF_00974"/>
    </source>
</evidence>
<comment type="subunit">
    <text evidence="12">Monomer. Interacts with DnaB.</text>
</comment>
<keyword evidence="8 12" id="KW-0862">Zinc</keyword>
<comment type="catalytic activity">
    <reaction evidence="12">
        <text>ssDNA + n NTP = ssDNA/pppN(pN)n-1 hybrid + (n-1) diphosphate.</text>
        <dbReference type="EC" id="2.7.7.101"/>
    </reaction>
</comment>
<keyword evidence="5 12" id="KW-0235">DNA replication</keyword>
<dbReference type="CDD" id="cd03364">
    <property type="entry name" value="TOPRIM_DnaG_primases"/>
    <property type="match status" value="1"/>
</dbReference>
<sequence>MYTEESLDLLRHSIDIVDVLSEHLHLKRGGATYKACCPFHMEKTPSFIVNPTGGYYHCFGCGAHGDAISFLMHHLGFSFIEAVLSLSKRFHVNLVLQEVDKRSSSSSDIKRDLRNINAEAENFFRYCLYHLHAGREALYYLYRRGFSPDTIDRFHLGYAPEHSLFVQAMQEKGFSEENLRRAGFFGNRWFLFAKRITFPIHDGLGHTIGFSSRKFLPTAHGSKYVNTPETPLFKKSRVLFGLNFSRRRITKEKRAILVEGQADCLQMIDYGFNCTVSAQGTAFTEEHVRELTRLGVSKIYLLFDSDEAGTKAALKVGDMCQSDGIAVMVCRLPKGHDPDSFLIANGSIALSDLLDQSDTYLSFLVAEEVRRYPNLTPVEKALIVKRIVGRVDKWKNPIVVYEHLKQLASLMMIPENMVFALVDSQRNINTSDARIAKSKEVTYAADPDLVIETDVLRCMLFSKVIGESILFTAREYFTDKDFKYAECKELFIQMIKYHKEKGVLIPFDTALAHIRDSVIISLLTDRRINTEKLDSIFLQAAQKLVDRRWREECHSIIHRSHGADQLAVLEAYARHYKEKITVSLISFDSKS</sequence>
<dbReference type="PROSITE" id="PS50880">
    <property type="entry name" value="TOPRIM"/>
    <property type="match status" value="1"/>
</dbReference>
<protein>
    <recommendedName>
        <fullName evidence="12 13">DNA primase</fullName>
        <ecNumber evidence="12">2.7.7.101</ecNumber>
    </recommendedName>
</protein>